<dbReference type="RefSeq" id="WP_007320282.1">
    <property type="nucleotide sequence ID" value="NZ_BAEE01000004.1"/>
</dbReference>
<dbReference type="EMBL" id="BAEE01000004">
    <property type="protein sequence ID" value="GAB08202.1"/>
    <property type="molecule type" value="Genomic_DNA"/>
</dbReference>
<protein>
    <recommendedName>
        <fullName evidence="1">ER-bound oxygenase mpaB/mpaB'/Rubber oxygenase catalytic domain-containing protein</fullName>
    </recommendedName>
</protein>
<dbReference type="InterPro" id="IPR046366">
    <property type="entry name" value="MPAB"/>
</dbReference>
<evidence type="ECO:0000313" key="3">
    <source>
        <dbReference type="Proteomes" id="UP000035088"/>
    </source>
</evidence>
<dbReference type="AlphaFoldDB" id="G7GX77"/>
<dbReference type="Pfam" id="PF09995">
    <property type="entry name" value="MPAB_Lcp_cat"/>
    <property type="match status" value="1"/>
</dbReference>
<dbReference type="PANTHER" id="PTHR36124:SF1">
    <property type="entry name" value="ER-BOUND OXYGENASE MPAB_MPAB'_RUBBER OXYGENASE CATALYTIC DOMAIN-CONTAINING PROTEIN"/>
    <property type="match status" value="1"/>
</dbReference>
<dbReference type="STRING" id="1073574.GOARA_004_00420"/>
<evidence type="ECO:0000259" key="1">
    <source>
        <dbReference type="Pfam" id="PF09995"/>
    </source>
</evidence>
<reference evidence="2 3" key="1">
    <citation type="submission" date="2011-11" db="EMBL/GenBank/DDBJ databases">
        <title>Whole genome shotgun sequence of Gordonia araii NBRC 100433.</title>
        <authorList>
            <person name="Yoshida Y."/>
            <person name="Hosoyama A."/>
            <person name="Tsuchikane K."/>
            <person name="Katsumata H."/>
            <person name="Yamazaki S."/>
            <person name="Fujita N."/>
        </authorList>
    </citation>
    <scope>NUCLEOTIDE SEQUENCE [LARGE SCALE GENOMIC DNA]</scope>
    <source>
        <strain evidence="2 3">NBRC 100433</strain>
    </source>
</reference>
<dbReference type="OrthoDB" id="836517at2"/>
<dbReference type="GO" id="GO:0016491">
    <property type="term" value="F:oxidoreductase activity"/>
    <property type="evidence" value="ECO:0007669"/>
    <property type="project" value="InterPro"/>
</dbReference>
<proteinExistence type="predicted"/>
<feature type="domain" description="ER-bound oxygenase mpaB/mpaB'/Rubber oxygenase catalytic" evidence="1">
    <location>
        <begin position="43"/>
        <end position="237"/>
    </location>
</feature>
<dbReference type="PANTHER" id="PTHR36124">
    <property type="match status" value="1"/>
</dbReference>
<name>G7GX77_9ACTN</name>
<dbReference type="InterPro" id="IPR018713">
    <property type="entry name" value="MPAB/Lcp_cat_dom"/>
</dbReference>
<comment type="caution">
    <text evidence="2">The sequence shown here is derived from an EMBL/GenBank/DDBJ whole genome shotgun (WGS) entry which is preliminary data.</text>
</comment>
<keyword evidence="3" id="KW-1185">Reference proteome</keyword>
<accession>G7GX77</accession>
<dbReference type="Proteomes" id="UP000035088">
    <property type="component" value="Unassembled WGS sequence"/>
</dbReference>
<sequence>MFRWNRNRGLDPHTDFEQIYRNLSLYDFPWDFTQSLSFALFRTYAVPSIGRLLSDSGGFDDTQKRYDDTALLLERPLVCGIASTEGKSAIRRINQMHRSYDISNDDMRYVLATFVVVPKRWIDDYGWRPLTYDEVVASVNYYRELGRHMNIKDMPATYDEFADFMHAYEDEHFAYDTGGRRVADMTLNLLTTFYPRPLRPAMALFSRALMDRPLLDAFRYTEPPALVRAAARGGMRARAALLRAMPPRLRPKQLEGSNRIKTYGPGEAVTERLGTFPGGCPVPHSGTRAEHASEVVAS</sequence>
<organism evidence="2 3">
    <name type="scientific">Gordonia araii NBRC 100433</name>
    <dbReference type="NCBI Taxonomy" id="1073574"/>
    <lineage>
        <taxon>Bacteria</taxon>
        <taxon>Bacillati</taxon>
        <taxon>Actinomycetota</taxon>
        <taxon>Actinomycetes</taxon>
        <taxon>Mycobacteriales</taxon>
        <taxon>Gordoniaceae</taxon>
        <taxon>Gordonia</taxon>
    </lineage>
</organism>
<gene>
    <name evidence="2" type="ORF">GOARA_004_00420</name>
</gene>
<evidence type="ECO:0000313" key="2">
    <source>
        <dbReference type="EMBL" id="GAB08202.1"/>
    </source>
</evidence>